<evidence type="ECO:0000313" key="10">
    <source>
        <dbReference type="Proteomes" id="UP001595710"/>
    </source>
</evidence>
<dbReference type="PANTHER" id="PTHR44757">
    <property type="entry name" value="DIGUANYLATE CYCLASE DGCP"/>
    <property type="match status" value="1"/>
</dbReference>
<dbReference type="RefSeq" id="WP_290280779.1">
    <property type="nucleotide sequence ID" value="NZ_JAUFQI010000001.1"/>
</dbReference>
<organism evidence="9 10">
    <name type="scientific">Reinekea marina</name>
    <dbReference type="NCBI Taxonomy" id="1310421"/>
    <lineage>
        <taxon>Bacteria</taxon>
        <taxon>Pseudomonadati</taxon>
        <taxon>Pseudomonadota</taxon>
        <taxon>Gammaproteobacteria</taxon>
        <taxon>Oceanospirillales</taxon>
        <taxon>Saccharospirillaceae</taxon>
        <taxon>Reinekea</taxon>
    </lineage>
</organism>
<dbReference type="InterPro" id="IPR052155">
    <property type="entry name" value="Biofilm_reg_signaling"/>
</dbReference>
<keyword evidence="4 5" id="KW-0472">Membrane</keyword>
<dbReference type="InterPro" id="IPR035919">
    <property type="entry name" value="EAL_sf"/>
</dbReference>
<dbReference type="EMBL" id="JBHRYN010000010">
    <property type="protein sequence ID" value="MFC3701535.1"/>
    <property type="molecule type" value="Genomic_DNA"/>
</dbReference>
<name>A0ABV7WQD1_9GAMM</name>
<dbReference type="SMART" id="SM01079">
    <property type="entry name" value="CHASE"/>
    <property type="match status" value="1"/>
</dbReference>
<dbReference type="Pfam" id="PF03924">
    <property type="entry name" value="CHASE"/>
    <property type="match status" value="1"/>
</dbReference>
<evidence type="ECO:0000256" key="4">
    <source>
        <dbReference type="ARBA" id="ARBA00023136"/>
    </source>
</evidence>
<dbReference type="Pfam" id="PF00990">
    <property type="entry name" value="GGDEF"/>
    <property type="match status" value="1"/>
</dbReference>
<dbReference type="CDD" id="cd01948">
    <property type="entry name" value="EAL"/>
    <property type="match status" value="1"/>
</dbReference>
<keyword evidence="3 5" id="KW-1133">Transmembrane helix</keyword>
<evidence type="ECO:0000256" key="5">
    <source>
        <dbReference type="SAM" id="Phobius"/>
    </source>
</evidence>
<dbReference type="InterPro" id="IPR043128">
    <property type="entry name" value="Rev_trsase/Diguanyl_cyclase"/>
</dbReference>
<gene>
    <name evidence="9" type="ORF">ACFOND_07805</name>
</gene>
<dbReference type="Proteomes" id="UP001595710">
    <property type="component" value="Unassembled WGS sequence"/>
</dbReference>
<dbReference type="Pfam" id="PF00563">
    <property type="entry name" value="EAL"/>
    <property type="match status" value="1"/>
</dbReference>
<evidence type="ECO:0000256" key="2">
    <source>
        <dbReference type="ARBA" id="ARBA00022692"/>
    </source>
</evidence>
<feature type="transmembrane region" description="Helical" evidence="5">
    <location>
        <begin position="12"/>
        <end position="38"/>
    </location>
</feature>
<keyword evidence="2 5" id="KW-0812">Transmembrane</keyword>
<dbReference type="SMART" id="SM00052">
    <property type="entry name" value="EAL"/>
    <property type="match status" value="1"/>
</dbReference>
<feature type="transmembrane region" description="Helical" evidence="5">
    <location>
        <begin position="259"/>
        <end position="278"/>
    </location>
</feature>
<keyword evidence="10" id="KW-1185">Reference proteome</keyword>
<proteinExistence type="predicted"/>
<dbReference type="Gene3D" id="3.30.450.20">
    <property type="entry name" value="PAS domain"/>
    <property type="match status" value="1"/>
</dbReference>
<evidence type="ECO:0000313" key="9">
    <source>
        <dbReference type="EMBL" id="MFC3701535.1"/>
    </source>
</evidence>
<feature type="domain" description="EAL" evidence="7">
    <location>
        <begin position="596"/>
        <end position="850"/>
    </location>
</feature>
<dbReference type="PANTHER" id="PTHR44757:SF2">
    <property type="entry name" value="BIOFILM ARCHITECTURE MAINTENANCE PROTEIN MBAA"/>
    <property type="match status" value="1"/>
</dbReference>
<evidence type="ECO:0000259" key="8">
    <source>
        <dbReference type="PROSITE" id="PS50887"/>
    </source>
</evidence>
<feature type="domain" description="GGDEF" evidence="8">
    <location>
        <begin position="454"/>
        <end position="587"/>
    </location>
</feature>
<dbReference type="NCBIfam" id="TIGR00254">
    <property type="entry name" value="GGDEF"/>
    <property type="match status" value="1"/>
</dbReference>
<dbReference type="Gene3D" id="3.30.70.270">
    <property type="match status" value="1"/>
</dbReference>
<evidence type="ECO:0000256" key="1">
    <source>
        <dbReference type="ARBA" id="ARBA00004370"/>
    </source>
</evidence>
<comment type="subcellular location">
    <subcellularLocation>
        <location evidence="1">Membrane</location>
    </subcellularLocation>
</comment>
<dbReference type="CDD" id="cd01949">
    <property type="entry name" value="GGDEF"/>
    <property type="match status" value="1"/>
</dbReference>
<evidence type="ECO:0000259" key="7">
    <source>
        <dbReference type="PROSITE" id="PS50883"/>
    </source>
</evidence>
<dbReference type="PROSITE" id="PS50883">
    <property type="entry name" value="EAL"/>
    <property type="match status" value="1"/>
</dbReference>
<dbReference type="PROSITE" id="PS50839">
    <property type="entry name" value="CHASE"/>
    <property type="match status" value="1"/>
</dbReference>
<dbReference type="InterPro" id="IPR029787">
    <property type="entry name" value="Nucleotide_cyclase"/>
</dbReference>
<accession>A0ABV7WQD1</accession>
<dbReference type="SUPFAM" id="SSF141868">
    <property type="entry name" value="EAL domain-like"/>
    <property type="match status" value="1"/>
</dbReference>
<dbReference type="Gene3D" id="3.30.450.350">
    <property type="entry name" value="CHASE domain"/>
    <property type="match status" value="1"/>
</dbReference>
<comment type="caution">
    <text evidence="9">The sequence shown here is derived from an EMBL/GenBank/DDBJ whole genome shotgun (WGS) entry which is preliminary data.</text>
</comment>
<protein>
    <submittedName>
        <fullName evidence="9">EAL domain-containing protein</fullName>
    </submittedName>
</protein>
<evidence type="ECO:0000259" key="6">
    <source>
        <dbReference type="PROSITE" id="PS50839"/>
    </source>
</evidence>
<reference evidence="10" key="1">
    <citation type="journal article" date="2019" name="Int. J. Syst. Evol. Microbiol.">
        <title>The Global Catalogue of Microorganisms (GCM) 10K type strain sequencing project: providing services to taxonomists for standard genome sequencing and annotation.</title>
        <authorList>
            <consortium name="The Broad Institute Genomics Platform"/>
            <consortium name="The Broad Institute Genome Sequencing Center for Infectious Disease"/>
            <person name="Wu L."/>
            <person name="Ma J."/>
        </authorList>
    </citation>
    <scope>NUCLEOTIDE SEQUENCE [LARGE SCALE GENOMIC DNA]</scope>
    <source>
        <strain evidence="10">CECT 8288</strain>
    </source>
</reference>
<dbReference type="PROSITE" id="PS50887">
    <property type="entry name" value="GGDEF"/>
    <property type="match status" value="1"/>
</dbReference>
<dbReference type="InterPro" id="IPR042240">
    <property type="entry name" value="CHASE_sf"/>
</dbReference>
<evidence type="ECO:0000256" key="3">
    <source>
        <dbReference type="ARBA" id="ARBA00022989"/>
    </source>
</evidence>
<dbReference type="InterPro" id="IPR000160">
    <property type="entry name" value="GGDEF_dom"/>
</dbReference>
<dbReference type="SUPFAM" id="SSF55073">
    <property type="entry name" value="Nucleotide cyclase"/>
    <property type="match status" value="1"/>
</dbReference>
<sequence length="854" mass="97033">MSKNRWNRLNPLARVIVLRAGVFVVSMAVLSYLSWFLYSTSKQLEALELENNLQIYAERLHLQIDSAIESAAILRSLVISGDLNEQRFYPLANELSKQIEGVFSLQLAPNGVVEYVYPYDENEKALGHNLLEDELIASIISDSIAKKKIVLDGPKPIIQGGKGLIVRLPIFKDSHFWGFSIALLRFPEMLEPVKLHNLIKQGYQYELFSIDPWGASTSLLDKHQRHEFSKQQTIQLRLSGQQWLLAIKPVNPHMLLKNLGIYLVLSALFSVLLVELVAKRYLLQMHKKNLQRLVDDKTDQLVVREQSLMQAQSVAQIGSWEFSIGSGYRIYSEQAQQILNLESPECFNSEYQALIYSKYQPRFQQILNYRGEGRLSIDYKIHLKTNQIWIREVVEYSAERNKLVGTIQNISKEVKDQELIWQHANVDTLTGLPNAHYLHKKMVDLISLKAGTNRSFAVLVVDLDGFKRVNDSLSSKAGDEILIQFSDRLSRCVINEGFIARYSADEFVIVAPDSSEASAAEIIPGLIQKEMQMPFSVTEGTRFMTSSIGISCWPEDSLTALGLIQLAEIALHEIKAKDRGLTARYRPSMLERSQQQAAIEGDLRQAIINNELSMVYQPIVDVNTHTVVSMEALIRWKHPEKGFIPPDQFIPIAESSGIMILLGRWIINQVAIDCQFLKGTELEGVRVAINISRIQFVDDSFSDYLQSCLVEQFPKNQKLTLEVTESTLHNDAEHSVNTVKELLDENIQFALDDFGTGYSSFISLKEFHVDNVKIDRSFISRCDEVKDDETLVKAIIEMAHTMGFSVTAEGVENEAQLMKLQELKCDFIQGYFFSKPLPIEQVIKQGSWYGEKLS</sequence>
<feature type="domain" description="CHASE" evidence="6">
    <location>
        <begin position="109"/>
        <end position="198"/>
    </location>
</feature>
<dbReference type="InterPro" id="IPR006189">
    <property type="entry name" value="CHASE_dom"/>
</dbReference>
<dbReference type="SMART" id="SM00267">
    <property type="entry name" value="GGDEF"/>
    <property type="match status" value="1"/>
</dbReference>
<dbReference type="Gene3D" id="3.20.20.450">
    <property type="entry name" value="EAL domain"/>
    <property type="match status" value="1"/>
</dbReference>
<dbReference type="InterPro" id="IPR001633">
    <property type="entry name" value="EAL_dom"/>
</dbReference>